<keyword evidence="1" id="KW-0175">Coiled coil</keyword>
<dbReference type="EMBL" id="JAGHQL010000008">
    <property type="protein sequence ID" value="KAH0545255.1"/>
    <property type="molecule type" value="Genomic_DNA"/>
</dbReference>
<feature type="compositionally biased region" description="Basic and acidic residues" evidence="2">
    <location>
        <begin position="73"/>
        <end position="99"/>
    </location>
</feature>
<gene>
    <name evidence="3" type="ORF">FGG08_000709</name>
</gene>
<dbReference type="Proteomes" id="UP000698800">
    <property type="component" value="Unassembled WGS sequence"/>
</dbReference>
<dbReference type="OrthoDB" id="2402960at2759"/>
<dbReference type="AlphaFoldDB" id="A0A9P8ICS6"/>
<feature type="compositionally biased region" description="Basic residues" evidence="2">
    <location>
        <begin position="55"/>
        <end position="65"/>
    </location>
</feature>
<feature type="region of interest" description="Disordered" evidence="2">
    <location>
        <begin position="185"/>
        <end position="456"/>
    </location>
</feature>
<evidence type="ECO:0000313" key="4">
    <source>
        <dbReference type="Proteomes" id="UP000698800"/>
    </source>
</evidence>
<evidence type="ECO:0000256" key="2">
    <source>
        <dbReference type="SAM" id="MobiDB-lite"/>
    </source>
</evidence>
<feature type="compositionally biased region" description="Basic and acidic residues" evidence="2">
    <location>
        <begin position="235"/>
        <end position="247"/>
    </location>
</feature>
<feature type="compositionally biased region" description="Basic and acidic residues" evidence="2">
    <location>
        <begin position="185"/>
        <end position="195"/>
    </location>
</feature>
<feature type="compositionally biased region" description="Polar residues" evidence="2">
    <location>
        <begin position="383"/>
        <end position="395"/>
    </location>
</feature>
<feature type="compositionally biased region" description="Polar residues" evidence="2">
    <location>
        <begin position="31"/>
        <end position="40"/>
    </location>
</feature>
<feature type="compositionally biased region" description="Low complexity" evidence="2">
    <location>
        <begin position="397"/>
        <end position="408"/>
    </location>
</feature>
<protein>
    <submittedName>
        <fullName evidence="3">Uncharacterized protein</fullName>
    </submittedName>
</protein>
<feature type="compositionally biased region" description="Low complexity" evidence="2">
    <location>
        <begin position="323"/>
        <end position="336"/>
    </location>
</feature>
<sequence>MSEDLSVDEFAQTRAPDDLFDDDFTPVAEPTTLTQSQHSPVPSGPRANRGEHTQRGGRGRGRGRGRGTIEGNSEAKAETSAEKQERKEAGTLKGDRAATGDRTATGGVAKPKLTESELEARLASVRLRNAALEAAHRRAEADEASFQEREQREIAKRVEERANRRVLEGEREKNRQRKLKTVEGREWDAEKKEEDYTSGGRGGSAYSRGAHGGVVGGRGGYRNMDREFAGASPRGRGDSHFASRGRGEFGAPRGPRGAGRGRGALPAGGSTAVKSRETGPISQLGGTAEFPALPSPKNGLPDKKSTSPPKLTFPIAPPPPSAKPQKPNSPEASKPGSPKPPSSPRRPNHKKSNSPKPGNSNGGSPGSMSTKPREGAFPGMDGSSATRPTSNQGPLQASDKGGSSAGSKTDAKEASWGKANTIGAKDPKKIAIPPLQSPTVERGSWAEQMEAGTPTA</sequence>
<evidence type="ECO:0000313" key="3">
    <source>
        <dbReference type="EMBL" id="KAH0545255.1"/>
    </source>
</evidence>
<feature type="compositionally biased region" description="Gly residues" evidence="2">
    <location>
        <begin position="210"/>
        <end position="220"/>
    </location>
</feature>
<feature type="coiled-coil region" evidence="1">
    <location>
        <begin position="115"/>
        <end position="149"/>
    </location>
</feature>
<feature type="region of interest" description="Disordered" evidence="2">
    <location>
        <begin position="1"/>
        <end position="113"/>
    </location>
</feature>
<evidence type="ECO:0000256" key="1">
    <source>
        <dbReference type="SAM" id="Coils"/>
    </source>
</evidence>
<accession>A0A9P8ICS6</accession>
<organism evidence="3 4">
    <name type="scientific">Glutinoglossum americanum</name>
    <dbReference type="NCBI Taxonomy" id="1670608"/>
    <lineage>
        <taxon>Eukaryota</taxon>
        <taxon>Fungi</taxon>
        <taxon>Dikarya</taxon>
        <taxon>Ascomycota</taxon>
        <taxon>Pezizomycotina</taxon>
        <taxon>Geoglossomycetes</taxon>
        <taxon>Geoglossales</taxon>
        <taxon>Geoglossaceae</taxon>
        <taxon>Glutinoglossum</taxon>
    </lineage>
</organism>
<name>A0A9P8ICS6_9PEZI</name>
<reference evidence="3" key="1">
    <citation type="submission" date="2021-03" db="EMBL/GenBank/DDBJ databases">
        <title>Comparative genomics and phylogenomic investigation of the class Geoglossomycetes provide insights into ecological specialization and systematics.</title>
        <authorList>
            <person name="Melie T."/>
            <person name="Pirro S."/>
            <person name="Miller A.N."/>
            <person name="Quandt A."/>
        </authorList>
    </citation>
    <scope>NUCLEOTIDE SEQUENCE</scope>
    <source>
        <strain evidence="3">GBOQ0MN5Z8</strain>
    </source>
</reference>
<comment type="caution">
    <text evidence="3">The sequence shown here is derived from an EMBL/GenBank/DDBJ whole genome shotgun (WGS) entry which is preliminary data.</text>
</comment>
<keyword evidence="4" id="KW-1185">Reference proteome</keyword>
<proteinExistence type="predicted"/>